<name>A0A511NGZ5_9FLAO</name>
<sequence>MNLFQTNPDYYFSLIGKTKEDELFQLFQTEFESEVSVQNIQQGKVILYKNKGIAVKIVENIFVSIKFFLSPNPVCKVYEGKNVFNLNRITDETQVRKDEHYQRIKNEDPNRLTNKYIRANCLFSFDSMTGEFLSIEILNKLE</sequence>
<dbReference type="STRING" id="1218108.GCA_000382425_02267"/>
<protein>
    <submittedName>
        <fullName evidence="1">Uncharacterized protein</fullName>
    </submittedName>
</protein>
<proteinExistence type="predicted"/>
<dbReference type="AlphaFoldDB" id="A0A511NGZ5"/>
<evidence type="ECO:0000313" key="2">
    <source>
        <dbReference type="Proteomes" id="UP000321245"/>
    </source>
</evidence>
<accession>A0A511NGZ5</accession>
<organism evidence="1 2">
    <name type="scientific">Empedobacter brevis NBRC 14943 = ATCC 43319</name>
    <dbReference type="NCBI Taxonomy" id="1218108"/>
    <lineage>
        <taxon>Bacteria</taxon>
        <taxon>Pseudomonadati</taxon>
        <taxon>Bacteroidota</taxon>
        <taxon>Flavobacteriia</taxon>
        <taxon>Flavobacteriales</taxon>
        <taxon>Weeksellaceae</taxon>
        <taxon>Empedobacter</taxon>
    </lineage>
</organism>
<evidence type="ECO:0000313" key="1">
    <source>
        <dbReference type="EMBL" id="GEM51531.1"/>
    </source>
</evidence>
<dbReference type="GeneID" id="84650410"/>
<dbReference type="OrthoDB" id="1448094at2"/>
<dbReference type="EMBL" id="BJXC01000007">
    <property type="protein sequence ID" value="GEM51531.1"/>
    <property type="molecule type" value="Genomic_DNA"/>
</dbReference>
<dbReference type="Proteomes" id="UP000321245">
    <property type="component" value="Unassembled WGS sequence"/>
</dbReference>
<reference evidence="1 2" key="1">
    <citation type="submission" date="2019-07" db="EMBL/GenBank/DDBJ databases">
        <title>Whole genome shotgun sequence of Empedobacter brevis NBRC 14943.</title>
        <authorList>
            <person name="Hosoyama A."/>
            <person name="Uohara A."/>
            <person name="Ohji S."/>
            <person name="Ichikawa N."/>
        </authorList>
    </citation>
    <scope>NUCLEOTIDE SEQUENCE [LARGE SCALE GENOMIC DNA]</scope>
    <source>
        <strain evidence="1 2">NBRC 14943</strain>
    </source>
</reference>
<comment type="caution">
    <text evidence="1">The sequence shown here is derived from an EMBL/GenBank/DDBJ whole genome shotgun (WGS) entry which is preliminary data.</text>
</comment>
<dbReference type="RefSeq" id="WP_019975745.1">
    <property type="nucleotide sequence ID" value="NZ_BJXC01000007.1"/>
</dbReference>
<keyword evidence="2" id="KW-1185">Reference proteome</keyword>
<gene>
    <name evidence="1" type="ORF">EB1_13210</name>
</gene>